<accession>A0A286TYD7</accession>
<protein>
    <submittedName>
        <fullName evidence="1">Uncharacterized protein</fullName>
    </submittedName>
</protein>
<dbReference type="AlphaFoldDB" id="A0A286TYD7"/>
<sequence length="72" mass="8074">MIKHTIRSKDGKTKAVPLTSLKAIRYHCLECVCGSANEVEHCTGKLCSLYPYRFGKSPRHKGKGNVKNLNKK</sequence>
<dbReference type="EMBL" id="BAOS01000015">
    <property type="protein sequence ID" value="GAX60919.1"/>
    <property type="molecule type" value="Genomic_DNA"/>
</dbReference>
<evidence type="ECO:0000313" key="2">
    <source>
        <dbReference type="Proteomes" id="UP000218542"/>
    </source>
</evidence>
<proteinExistence type="predicted"/>
<reference evidence="2" key="1">
    <citation type="journal article" date="2017" name="Environ. Microbiol. Rep.">
        <title>Genetic Diversity of Marine Anaerobic Ammonium-Oxidizing Bacteria as Revealed by Genomic and Proteomic Analyses of 'Candidatus Scalindua japonica'.</title>
        <authorList>
            <person name="Oshiki M."/>
            <person name="Mizuto K."/>
            <person name="Kimura Z."/>
            <person name="Kindaichi T."/>
            <person name="Satoh H."/>
            <person name="Okabe S."/>
        </authorList>
    </citation>
    <scope>NUCLEOTIDE SEQUENCE [LARGE SCALE GENOMIC DNA]</scope>
    <source>
        <strain evidence="2">husup-a2</strain>
    </source>
</reference>
<evidence type="ECO:0000313" key="1">
    <source>
        <dbReference type="EMBL" id="GAX60919.1"/>
    </source>
</evidence>
<dbReference type="Proteomes" id="UP000218542">
    <property type="component" value="Unassembled WGS sequence"/>
</dbReference>
<comment type="caution">
    <text evidence="1">The sequence shown here is derived from an EMBL/GenBank/DDBJ whole genome shotgun (WGS) entry which is preliminary data.</text>
</comment>
<organism evidence="1 2">
    <name type="scientific">Candidatus Scalindua japonica</name>
    <dbReference type="NCBI Taxonomy" id="1284222"/>
    <lineage>
        <taxon>Bacteria</taxon>
        <taxon>Pseudomonadati</taxon>
        <taxon>Planctomycetota</taxon>
        <taxon>Candidatus Brocadiia</taxon>
        <taxon>Candidatus Brocadiales</taxon>
        <taxon>Candidatus Scalinduaceae</taxon>
        <taxon>Candidatus Scalindua</taxon>
    </lineage>
</organism>
<name>A0A286TYD7_9BACT</name>
<gene>
    <name evidence="1" type="ORF">SCALIN_C15_0061</name>
</gene>
<keyword evidence="2" id="KW-1185">Reference proteome</keyword>